<dbReference type="NCBIfam" id="TIGR00765">
    <property type="entry name" value="yihY_not_rbn"/>
    <property type="match status" value="1"/>
</dbReference>
<comment type="subcellular location">
    <subcellularLocation>
        <location evidence="1">Cell membrane</location>
        <topology evidence="1">Multi-pass membrane protein</topology>
    </subcellularLocation>
</comment>
<evidence type="ECO:0000313" key="8">
    <source>
        <dbReference type="Proteomes" id="UP000005038"/>
    </source>
</evidence>
<dbReference type="PANTHER" id="PTHR30213">
    <property type="entry name" value="INNER MEMBRANE PROTEIN YHJD"/>
    <property type="match status" value="1"/>
</dbReference>
<feature type="transmembrane region" description="Helical" evidence="6">
    <location>
        <begin position="101"/>
        <end position="126"/>
    </location>
</feature>
<dbReference type="PANTHER" id="PTHR30213:SF0">
    <property type="entry name" value="UPF0761 MEMBRANE PROTEIN YIHY"/>
    <property type="match status" value="1"/>
</dbReference>
<sequence>GVLSIVPGLIVLISLLGLLSPDVTAQITDQVEQAAPGSAAEFVRTLIEQAQANQTGASISALAGLAIALWSASGYVAAFMRASNVIYAIGEGRPIWKTIPIRLGVTILAVLLLLLSAVIVVVSGPVATQIGDLLGVGEALLLAWRIAKWPVLLIIVSALLAILFWASPNAKQSGIKWVSPGGVIAVLLVLIASALFAFYVTNFSSYDKTYGALAGVVIFLVWLWITNIAVLLGAEINAELDHGIAIAKGMPEDVEPFAQPRDTRKLDEIDKAAVKDAQAHKHQR</sequence>
<evidence type="ECO:0000256" key="3">
    <source>
        <dbReference type="ARBA" id="ARBA00022692"/>
    </source>
</evidence>
<evidence type="ECO:0000256" key="4">
    <source>
        <dbReference type="ARBA" id="ARBA00022989"/>
    </source>
</evidence>
<reference evidence="7" key="1">
    <citation type="submission" date="2012-02" db="EMBL/GenBank/DDBJ databases">
        <title>Whole genome shotgun sequence of Gordonia otitidis NBRC 100426.</title>
        <authorList>
            <person name="Yoshida I."/>
            <person name="Hosoyama A."/>
            <person name="Tsuchikane K."/>
            <person name="Katsumata H."/>
            <person name="Yamazaki S."/>
            <person name="Fujita N."/>
        </authorList>
    </citation>
    <scope>NUCLEOTIDE SEQUENCE [LARGE SCALE GENOMIC DNA]</scope>
    <source>
        <strain evidence="7">NBRC 100426</strain>
    </source>
</reference>
<evidence type="ECO:0000256" key="1">
    <source>
        <dbReference type="ARBA" id="ARBA00004651"/>
    </source>
</evidence>
<feature type="non-terminal residue" evidence="7">
    <location>
        <position position="1"/>
    </location>
</feature>
<name>H5TRL5_GORO1</name>
<dbReference type="Pfam" id="PF03631">
    <property type="entry name" value="Virul_fac_BrkB"/>
    <property type="match status" value="1"/>
</dbReference>
<feature type="transmembrane region" description="Helical" evidence="6">
    <location>
        <begin position="177"/>
        <end position="200"/>
    </location>
</feature>
<evidence type="ECO:0000313" key="7">
    <source>
        <dbReference type="EMBL" id="GAB36123.1"/>
    </source>
</evidence>
<accession>H5TRL5</accession>
<gene>
    <name evidence="7" type="ORF">GOOTI_199_00010</name>
</gene>
<feature type="transmembrane region" description="Helical" evidence="6">
    <location>
        <begin position="59"/>
        <end position="80"/>
    </location>
</feature>
<dbReference type="EMBL" id="BAFB01000199">
    <property type="protein sequence ID" value="GAB36123.1"/>
    <property type="molecule type" value="Genomic_DNA"/>
</dbReference>
<comment type="caution">
    <text evidence="7">The sequence shown here is derived from an EMBL/GenBank/DDBJ whole genome shotgun (WGS) entry which is preliminary data.</text>
</comment>
<dbReference type="OrthoDB" id="9781030at2"/>
<keyword evidence="2" id="KW-1003">Cell membrane</keyword>
<dbReference type="GO" id="GO:0005886">
    <property type="term" value="C:plasma membrane"/>
    <property type="evidence" value="ECO:0007669"/>
    <property type="project" value="UniProtKB-SubCell"/>
</dbReference>
<dbReference type="RefSeq" id="WP_007240307.1">
    <property type="nucleotide sequence ID" value="NZ_BAFB01000199.1"/>
</dbReference>
<proteinExistence type="predicted"/>
<dbReference type="STRING" id="1108044.GOOTI_199_00010"/>
<dbReference type="InterPro" id="IPR017039">
    <property type="entry name" value="Virul_fac_BrkB"/>
</dbReference>
<organism evidence="7 8">
    <name type="scientific">Gordonia otitidis (strain DSM 44809 / CCUG 52243 / JCM 12355 / NBRC 100426 / IFM 10032)</name>
    <dbReference type="NCBI Taxonomy" id="1108044"/>
    <lineage>
        <taxon>Bacteria</taxon>
        <taxon>Bacillati</taxon>
        <taxon>Actinomycetota</taxon>
        <taxon>Actinomycetes</taxon>
        <taxon>Mycobacteriales</taxon>
        <taxon>Gordoniaceae</taxon>
        <taxon>Gordonia</taxon>
    </lineage>
</organism>
<protein>
    <submittedName>
        <fullName evidence="7">Ribonuclease</fullName>
    </submittedName>
</protein>
<feature type="transmembrane region" description="Helical" evidence="6">
    <location>
        <begin position="146"/>
        <end position="165"/>
    </location>
</feature>
<keyword evidence="5 6" id="KW-0472">Membrane</keyword>
<keyword evidence="8" id="KW-1185">Reference proteome</keyword>
<evidence type="ECO:0000256" key="6">
    <source>
        <dbReference type="SAM" id="Phobius"/>
    </source>
</evidence>
<dbReference type="AlphaFoldDB" id="H5TRL5"/>
<keyword evidence="3 6" id="KW-0812">Transmembrane</keyword>
<dbReference type="PIRSF" id="PIRSF035875">
    <property type="entry name" value="RNase_BN"/>
    <property type="match status" value="1"/>
</dbReference>
<feature type="transmembrane region" description="Helical" evidence="6">
    <location>
        <begin position="212"/>
        <end position="234"/>
    </location>
</feature>
<keyword evidence="4 6" id="KW-1133">Transmembrane helix</keyword>
<evidence type="ECO:0000256" key="5">
    <source>
        <dbReference type="ARBA" id="ARBA00023136"/>
    </source>
</evidence>
<dbReference type="Proteomes" id="UP000005038">
    <property type="component" value="Unassembled WGS sequence"/>
</dbReference>
<evidence type="ECO:0000256" key="2">
    <source>
        <dbReference type="ARBA" id="ARBA00022475"/>
    </source>
</evidence>